<reference evidence="7" key="1">
    <citation type="journal article" date="2014" name="Int. J. Syst. Evol. Microbiol.">
        <title>Complete genome sequence of Corynebacterium casei LMG S-19264T (=DSM 44701T), isolated from a smear-ripened cheese.</title>
        <authorList>
            <consortium name="US DOE Joint Genome Institute (JGI-PGF)"/>
            <person name="Walter F."/>
            <person name="Albersmeier A."/>
            <person name="Kalinowski J."/>
            <person name="Ruckert C."/>
        </authorList>
    </citation>
    <scope>NUCLEOTIDE SEQUENCE</scope>
    <source>
        <strain evidence="7">CGMCC 1.15760</strain>
    </source>
</reference>
<gene>
    <name evidence="7" type="primary">patB</name>
    <name evidence="7" type="ORF">GCM10007425_19110</name>
</gene>
<keyword evidence="8" id="KW-1185">Reference proteome</keyword>
<organism evidence="7 8">
    <name type="scientific">Lysinibacillus alkalisoli</name>
    <dbReference type="NCBI Taxonomy" id="1911548"/>
    <lineage>
        <taxon>Bacteria</taxon>
        <taxon>Bacillati</taxon>
        <taxon>Bacillota</taxon>
        <taxon>Bacilli</taxon>
        <taxon>Bacillales</taxon>
        <taxon>Bacillaceae</taxon>
        <taxon>Lysinibacillus</taxon>
    </lineage>
</organism>
<evidence type="ECO:0000256" key="4">
    <source>
        <dbReference type="ARBA" id="ARBA00023239"/>
    </source>
</evidence>
<dbReference type="InterPro" id="IPR015421">
    <property type="entry name" value="PyrdxlP-dep_Trfase_major"/>
</dbReference>
<feature type="domain" description="Aminotransferase class I/classII large" evidence="6">
    <location>
        <begin position="40"/>
        <end position="383"/>
    </location>
</feature>
<evidence type="ECO:0000313" key="7">
    <source>
        <dbReference type="EMBL" id="GGG24709.1"/>
    </source>
</evidence>
<dbReference type="InterPro" id="IPR051798">
    <property type="entry name" value="Class-II_PLP-Dep_Aminotrans"/>
</dbReference>
<protein>
    <recommendedName>
        <fullName evidence="2">cysteine-S-conjugate beta-lyase</fullName>
        <ecNumber evidence="2">4.4.1.13</ecNumber>
    </recommendedName>
</protein>
<keyword evidence="4" id="KW-0456">Lyase</keyword>
<proteinExistence type="inferred from homology"/>
<dbReference type="Gene3D" id="3.90.1150.10">
    <property type="entry name" value="Aspartate Aminotransferase, domain 1"/>
    <property type="match status" value="1"/>
</dbReference>
<dbReference type="InterPro" id="IPR004839">
    <property type="entry name" value="Aminotransferase_I/II_large"/>
</dbReference>
<dbReference type="Gene3D" id="3.40.640.10">
    <property type="entry name" value="Type I PLP-dependent aspartate aminotransferase-like (Major domain)"/>
    <property type="match status" value="1"/>
</dbReference>
<dbReference type="CDD" id="cd00609">
    <property type="entry name" value="AAT_like"/>
    <property type="match status" value="1"/>
</dbReference>
<accession>A0A917G6T3</accession>
<comment type="caution">
    <text evidence="7">The sequence shown here is derived from an EMBL/GenBank/DDBJ whole genome shotgun (WGS) entry which is preliminary data.</text>
</comment>
<evidence type="ECO:0000313" key="8">
    <source>
        <dbReference type="Proteomes" id="UP000616608"/>
    </source>
</evidence>
<evidence type="ECO:0000256" key="3">
    <source>
        <dbReference type="ARBA" id="ARBA00022898"/>
    </source>
</evidence>
<dbReference type="InterPro" id="IPR015424">
    <property type="entry name" value="PyrdxlP-dep_Trfase"/>
</dbReference>
<dbReference type="EMBL" id="BMJT01000005">
    <property type="protein sequence ID" value="GGG24709.1"/>
    <property type="molecule type" value="Genomic_DNA"/>
</dbReference>
<dbReference type="SUPFAM" id="SSF53383">
    <property type="entry name" value="PLP-dependent transferases"/>
    <property type="match status" value="1"/>
</dbReference>
<dbReference type="AlphaFoldDB" id="A0A917G6T3"/>
<dbReference type="EC" id="4.4.1.13" evidence="2"/>
<sequence length="388" mass="43621">MFNFDNVIERRHTNSLKWDNFGPIYQLTSIEDILPMWVADMDFAVPQCVTTAITKRLEHPVFGYSNICDNTYLAIINWLATHHHYTVKKDELLFRHGVIPALANVIAALTKEGDAIVISPPVYHPFYFIPTNLNRTLLTCPLVEQNGHYHFDFDAFEQQLIKAKAYILCNPHNPGGMVWDEATLREIVRLCAKHDVLIISDEIHADLVFQPHQHIPIATVAGDEINRVITCMAPTKTFNLASIQSAFMIVHDANKRELIESYATANGQGGINVLAVEATRAAFEEGEEWRLAMLDYISHTMDVVIRELSTIDGVTALKPDGTYLLWIDYRATGLSEKEIMQRLLTVGKLALEPGTKYGVEGEGFLRMNLACPLATAEEAIARFKKALA</sequence>
<keyword evidence="3" id="KW-0663">Pyridoxal phosphate</keyword>
<evidence type="ECO:0000259" key="6">
    <source>
        <dbReference type="Pfam" id="PF00155"/>
    </source>
</evidence>
<dbReference type="Proteomes" id="UP000616608">
    <property type="component" value="Unassembled WGS sequence"/>
</dbReference>
<dbReference type="InterPro" id="IPR015422">
    <property type="entry name" value="PyrdxlP-dep_Trfase_small"/>
</dbReference>
<evidence type="ECO:0000256" key="1">
    <source>
        <dbReference type="ARBA" id="ARBA00001933"/>
    </source>
</evidence>
<evidence type="ECO:0000256" key="5">
    <source>
        <dbReference type="ARBA" id="ARBA00037974"/>
    </source>
</evidence>
<dbReference type="NCBIfam" id="TIGR04350">
    <property type="entry name" value="C_S_lyase_PatB"/>
    <property type="match status" value="1"/>
</dbReference>
<dbReference type="GO" id="GO:0047804">
    <property type="term" value="F:cysteine-S-conjugate beta-lyase activity"/>
    <property type="evidence" value="ECO:0007669"/>
    <property type="project" value="UniProtKB-EC"/>
</dbReference>
<dbReference type="InterPro" id="IPR027619">
    <property type="entry name" value="C-S_lyase_PatB-like"/>
</dbReference>
<dbReference type="GO" id="GO:0030170">
    <property type="term" value="F:pyridoxal phosphate binding"/>
    <property type="evidence" value="ECO:0007669"/>
    <property type="project" value="InterPro"/>
</dbReference>
<evidence type="ECO:0000256" key="2">
    <source>
        <dbReference type="ARBA" id="ARBA00012224"/>
    </source>
</evidence>
<dbReference type="PANTHER" id="PTHR43525:SF1">
    <property type="entry name" value="PROTEIN MALY"/>
    <property type="match status" value="1"/>
</dbReference>
<dbReference type="Pfam" id="PF00155">
    <property type="entry name" value="Aminotran_1_2"/>
    <property type="match status" value="1"/>
</dbReference>
<comment type="similarity">
    <text evidence="5">Belongs to the class-II pyridoxal-phosphate-dependent aminotransferase family. MalY/PatB cystathionine beta-lyase subfamily.</text>
</comment>
<dbReference type="PANTHER" id="PTHR43525">
    <property type="entry name" value="PROTEIN MALY"/>
    <property type="match status" value="1"/>
</dbReference>
<name>A0A917G6T3_9BACI</name>
<comment type="cofactor">
    <cofactor evidence="1">
        <name>pyridoxal 5'-phosphate</name>
        <dbReference type="ChEBI" id="CHEBI:597326"/>
    </cofactor>
</comment>
<reference evidence="7" key="2">
    <citation type="submission" date="2020-09" db="EMBL/GenBank/DDBJ databases">
        <authorList>
            <person name="Sun Q."/>
            <person name="Zhou Y."/>
        </authorList>
    </citation>
    <scope>NUCLEOTIDE SEQUENCE</scope>
    <source>
        <strain evidence="7">CGMCC 1.15760</strain>
    </source>
</reference>
<dbReference type="RefSeq" id="WP_188614817.1">
    <property type="nucleotide sequence ID" value="NZ_BMJT01000005.1"/>
</dbReference>